<sequence>MKHIWVIFKLILLIVFALRLLIANRKEKQPKFQHDPKRGLFNLFHQQVFSKKIMFHSEELSNEQQLKEIFRKQIRPKEEAWKQDGKLFDDFFATLSLEERMVYVAYLSNKSFQKGSIFNFLWYKTEWIIAFGQMLKHLKADNLYFLFEVVVIESCHFDIESISQENQDFFQLELHPDGSQEHESVKQFDKVFRPEEFYGLVLQKIQ</sequence>
<evidence type="ECO:0000313" key="1">
    <source>
        <dbReference type="EMBL" id="AFK02513.1"/>
    </source>
</evidence>
<name>A0ABM5MZB3_EMTOG</name>
<organism evidence="1 2">
    <name type="scientific">Emticicia oligotrophica (strain DSM 17448 / CIP 109782 / MTCC 6937 / GPTSA100-15)</name>
    <dbReference type="NCBI Taxonomy" id="929562"/>
    <lineage>
        <taxon>Bacteria</taxon>
        <taxon>Pseudomonadati</taxon>
        <taxon>Bacteroidota</taxon>
        <taxon>Cytophagia</taxon>
        <taxon>Cytophagales</taxon>
        <taxon>Leadbetterellaceae</taxon>
        <taxon>Emticicia</taxon>
    </lineage>
</organism>
<dbReference type="Proteomes" id="UP000002875">
    <property type="component" value="Chromosome"/>
</dbReference>
<protein>
    <recommendedName>
        <fullName evidence="3">DUF4240 domain-containing protein</fullName>
    </recommendedName>
</protein>
<accession>A0ABM5MZB3</accession>
<keyword evidence="2" id="KW-1185">Reference proteome</keyword>
<proteinExistence type="predicted"/>
<dbReference type="RefSeq" id="WP_015028213.1">
    <property type="nucleotide sequence ID" value="NC_018748.1"/>
</dbReference>
<reference evidence="1 2" key="1">
    <citation type="submission" date="2011-07" db="EMBL/GenBank/DDBJ databases">
        <title>The complete genome of chromosome of Emticicia oligotrophica DSM 17448.</title>
        <authorList>
            <consortium name="US DOE Joint Genome Institute (JGI-PGF)"/>
            <person name="Lucas S."/>
            <person name="Han J."/>
            <person name="Lapidus A."/>
            <person name="Bruce D."/>
            <person name="Goodwin L."/>
            <person name="Pitluck S."/>
            <person name="Peters L."/>
            <person name="Kyrpides N."/>
            <person name="Mavromatis K."/>
            <person name="Ivanova N."/>
            <person name="Ovchinnikova G."/>
            <person name="Teshima H."/>
            <person name="Detter J.C."/>
            <person name="Tapia R."/>
            <person name="Han C."/>
            <person name="Land M."/>
            <person name="Hauser L."/>
            <person name="Markowitz V."/>
            <person name="Cheng J.-F."/>
            <person name="Hugenholtz P."/>
            <person name="Woyke T."/>
            <person name="Wu D."/>
            <person name="Tindall B."/>
            <person name="Pomrenke H."/>
            <person name="Brambilla E."/>
            <person name="Klenk H.-P."/>
            <person name="Eisen J.A."/>
        </authorList>
    </citation>
    <scope>NUCLEOTIDE SEQUENCE [LARGE SCALE GENOMIC DNA]</scope>
    <source>
        <strain evidence="1 2">DSM 17448</strain>
    </source>
</reference>
<gene>
    <name evidence="1" type="ordered locus">Emtol_1364</name>
</gene>
<evidence type="ECO:0000313" key="2">
    <source>
        <dbReference type="Proteomes" id="UP000002875"/>
    </source>
</evidence>
<evidence type="ECO:0008006" key="3">
    <source>
        <dbReference type="Google" id="ProtNLM"/>
    </source>
</evidence>
<dbReference type="EMBL" id="CP002961">
    <property type="protein sequence ID" value="AFK02513.1"/>
    <property type="molecule type" value="Genomic_DNA"/>
</dbReference>